<name>A0A422Q2C1_9TRYP</name>
<dbReference type="Pfam" id="PF04752">
    <property type="entry name" value="ChaC"/>
    <property type="match status" value="1"/>
</dbReference>
<reference evidence="3 4" key="1">
    <citation type="journal article" date="2018" name="BMC Genomics">
        <title>Genomic comparison of Trypanosoma conorhini and Trypanosoma rangeli to Trypanosoma cruzi strains of high and low virulence.</title>
        <authorList>
            <person name="Bradwell K.R."/>
            <person name="Koparde V.N."/>
            <person name="Matveyev A.V."/>
            <person name="Serrano M.G."/>
            <person name="Alves J.M."/>
            <person name="Parikh H."/>
            <person name="Huang B."/>
            <person name="Lee V."/>
            <person name="Espinosa-Alvarez O."/>
            <person name="Ortiz P.A."/>
            <person name="Costa-Martins A.G."/>
            <person name="Teixeira M.M."/>
            <person name="Buck G.A."/>
        </authorList>
    </citation>
    <scope>NUCLEOTIDE SEQUENCE [LARGE SCALE GENOMIC DNA]</scope>
    <source>
        <strain evidence="3 4">025E</strain>
    </source>
</reference>
<evidence type="ECO:0000313" key="3">
    <source>
        <dbReference type="EMBL" id="RNF24109.1"/>
    </source>
</evidence>
<accession>A0A422Q2C1</accession>
<dbReference type="Proteomes" id="UP000284403">
    <property type="component" value="Unassembled WGS sequence"/>
</dbReference>
<gene>
    <name evidence="3" type="ORF">Tco025E_02609</name>
</gene>
<dbReference type="InterPro" id="IPR036568">
    <property type="entry name" value="GGCT-like_sf"/>
</dbReference>
<dbReference type="EC" id="4.3.2.7" evidence="1"/>
<dbReference type="GO" id="GO:0006751">
    <property type="term" value="P:glutathione catabolic process"/>
    <property type="evidence" value="ECO:0007669"/>
    <property type="project" value="InterPro"/>
</dbReference>
<dbReference type="PANTHER" id="PTHR12192:SF2">
    <property type="entry name" value="GLUTATHIONE-SPECIFIC GAMMA-GLUTAMYLCYCLOTRANSFERASE 2"/>
    <property type="match status" value="1"/>
</dbReference>
<dbReference type="SUPFAM" id="SSF110857">
    <property type="entry name" value="Gamma-glutamyl cyclotransferase-like"/>
    <property type="match status" value="1"/>
</dbReference>
<proteinExistence type="predicted"/>
<dbReference type="GeneID" id="40316220"/>
<comment type="caution">
    <text evidence="3">The sequence shown here is derived from an EMBL/GenBank/DDBJ whole genome shotgun (WGS) entry which is preliminary data.</text>
</comment>
<dbReference type="OrthoDB" id="1933483at2759"/>
<dbReference type="PANTHER" id="PTHR12192">
    <property type="entry name" value="CATION TRANSPORT PROTEIN CHAC-RELATED"/>
    <property type="match status" value="1"/>
</dbReference>
<keyword evidence="2" id="KW-0456">Lyase</keyword>
<dbReference type="InterPro" id="IPR006840">
    <property type="entry name" value="ChaC"/>
</dbReference>
<dbReference type="GO" id="GO:0005737">
    <property type="term" value="C:cytoplasm"/>
    <property type="evidence" value="ECO:0007669"/>
    <property type="project" value="TreeGrafter"/>
</dbReference>
<dbReference type="CDD" id="cd06661">
    <property type="entry name" value="GGCT_like"/>
    <property type="match status" value="1"/>
</dbReference>
<dbReference type="EMBL" id="MKKU01000105">
    <property type="protein sequence ID" value="RNF24109.1"/>
    <property type="molecule type" value="Genomic_DNA"/>
</dbReference>
<dbReference type="RefSeq" id="XP_029230362.1">
    <property type="nucleotide sequence ID" value="XM_029369534.1"/>
</dbReference>
<dbReference type="AlphaFoldDB" id="A0A422Q2C1"/>
<dbReference type="InterPro" id="IPR013024">
    <property type="entry name" value="GGCT-like"/>
</dbReference>
<evidence type="ECO:0000313" key="4">
    <source>
        <dbReference type="Proteomes" id="UP000284403"/>
    </source>
</evidence>
<evidence type="ECO:0000256" key="2">
    <source>
        <dbReference type="ARBA" id="ARBA00023239"/>
    </source>
</evidence>
<evidence type="ECO:0000256" key="1">
    <source>
        <dbReference type="ARBA" id="ARBA00012344"/>
    </source>
</evidence>
<sequence>MHEVTFVLRGTKELDHKREFMSSEPPPTLIFGYGSILWKQEFEHSRSFPSCIPGYRRVFYQGSTDHRGVPGKPGRVVTLLPSDAPEAWVAGVAYELPSEPSKQAAILAQLDHRERGGYKRVEVTLHDLHTHDPLPLPQGTVCLCYLATEENSEYLGPATEESIAAQILEAAGDSGPNSEYLFNLAAALRSLEAIDDQVFAVEAAARRLLECGGKK</sequence>
<dbReference type="GO" id="GO:0061928">
    <property type="term" value="F:glutathione specific gamma-glutamylcyclotransferase activity"/>
    <property type="evidence" value="ECO:0007669"/>
    <property type="project" value="UniProtKB-EC"/>
</dbReference>
<dbReference type="Gene3D" id="3.10.490.10">
    <property type="entry name" value="Gamma-glutamyl cyclotransferase-like"/>
    <property type="match status" value="1"/>
</dbReference>
<keyword evidence="4" id="KW-1185">Reference proteome</keyword>
<protein>
    <recommendedName>
        <fullName evidence="1">glutathione-specific gamma-glutamylcyclotransferase</fullName>
        <ecNumber evidence="1">4.3.2.7</ecNumber>
    </recommendedName>
</protein>
<organism evidence="3 4">
    <name type="scientific">Trypanosoma conorhini</name>
    <dbReference type="NCBI Taxonomy" id="83891"/>
    <lineage>
        <taxon>Eukaryota</taxon>
        <taxon>Discoba</taxon>
        <taxon>Euglenozoa</taxon>
        <taxon>Kinetoplastea</taxon>
        <taxon>Metakinetoplastina</taxon>
        <taxon>Trypanosomatida</taxon>
        <taxon>Trypanosomatidae</taxon>
        <taxon>Trypanosoma</taxon>
    </lineage>
</organism>